<dbReference type="AlphaFoldDB" id="A0AAP0R2I9"/>
<comment type="caution">
    <text evidence="1">The sequence shown here is derived from an EMBL/GenBank/DDBJ whole genome shotgun (WGS) entry which is preliminary data.</text>
</comment>
<dbReference type="Proteomes" id="UP001415857">
    <property type="component" value="Unassembled WGS sequence"/>
</dbReference>
<gene>
    <name evidence="1" type="ORF">L1049_012537</name>
</gene>
<keyword evidence="2" id="KW-1185">Reference proteome</keyword>
<evidence type="ECO:0000313" key="2">
    <source>
        <dbReference type="Proteomes" id="UP001415857"/>
    </source>
</evidence>
<name>A0AAP0R2I9_LIQFO</name>
<organism evidence="1 2">
    <name type="scientific">Liquidambar formosana</name>
    <name type="common">Formosan gum</name>
    <dbReference type="NCBI Taxonomy" id="63359"/>
    <lineage>
        <taxon>Eukaryota</taxon>
        <taxon>Viridiplantae</taxon>
        <taxon>Streptophyta</taxon>
        <taxon>Embryophyta</taxon>
        <taxon>Tracheophyta</taxon>
        <taxon>Spermatophyta</taxon>
        <taxon>Magnoliopsida</taxon>
        <taxon>eudicotyledons</taxon>
        <taxon>Gunneridae</taxon>
        <taxon>Pentapetalae</taxon>
        <taxon>Saxifragales</taxon>
        <taxon>Altingiaceae</taxon>
        <taxon>Liquidambar</taxon>
    </lineage>
</organism>
<accession>A0AAP0R2I9</accession>
<evidence type="ECO:0000313" key="1">
    <source>
        <dbReference type="EMBL" id="KAK9266204.1"/>
    </source>
</evidence>
<proteinExistence type="predicted"/>
<sequence length="122" mass="13710">MRVQTRCIVDLCTLWKTKSMKDLKGEEEQVKERCIGMKCFTMGMQGVLLLLQVHLGHIVVEAFYLKPALLSLLPVYSLSNANLLFASASGDVLKAFGCGTWTKPWLRSIRSHSFSLRIVCGF</sequence>
<protein>
    <submittedName>
        <fullName evidence="1">Uncharacterized protein</fullName>
    </submittedName>
</protein>
<reference evidence="1 2" key="1">
    <citation type="journal article" date="2024" name="Plant J.">
        <title>Genome sequences and population genomics reveal climatic adaptation and genomic divergence between two closely related sweetgum species.</title>
        <authorList>
            <person name="Xu W.Q."/>
            <person name="Ren C.Q."/>
            <person name="Zhang X.Y."/>
            <person name="Comes H.P."/>
            <person name="Liu X.H."/>
            <person name="Li Y.G."/>
            <person name="Kettle C.J."/>
            <person name="Jalonen R."/>
            <person name="Gaisberger H."/>
            <person name="Ma Y.Z."/>
            <person name="Qiu Y.X."/>
        </authorList>
    </citation>
    <scope>NUCLEOTIDE SEQUENCE [LARGE SCALE GENOMIC DNA]</scope>
    <source>
        <strain evidence="1">Hangzhou</strain>
    </source>
</reference>
<dbReference type="EMBL" id="JBBPBK010000208">
    <property type="protein sequence ID" value="KAK9266204.1"/>
    <property type="molecule type" value="Genomic_DNA"/>
</dbReference>